<accession>A0ABZ2TSX8</accession>
<organism evidence="1 2">
    <name type="scientific">Polaribacter marinaquae</name>
    <dbReference type="NCBI Taxonomy" id="1642819"/>
    <lineage>
        <taxon>Bacteria</taxon>
        <taxon>Pseudomonadati</taxon>
        <taxon>Bacteroidota</taxon>
        <taxon>Flavobacteriia</taxon>
        <taxon>Flavobacteriales</taxon>
        <taxon>Flavobacteriaceae</taxon>
    </lineage>
</organism>
<evidence type="ECO:0000313" key="1">
    <source>
        <dbReference type="EMBL" id="WYW56233.1"/>
    </source>
</evidence>
<keyword evidence="2" id="KW-1185">Reference proteome</keyword>
<dbReference type="Proteomes" id="UP001491088">
    <property type="component" value="Chromosome"/>
</dbReference>
<dbReference type="EMBL" id="CP150496">
    <property type="protein sequence ID" value="WYW56233.1"/>
    <property type="molecule type" value="Genomic_DNA"/>
</dbReference>
<name>A0ABZ2TSX8_9FLAO</name>
<proteinExistence type="predicted"/>
<reference evidence="1 2" key="1">
    <citation type="submission" date="2024-03" db="EMBL/GenBank/DDBJ databases">
        <authorList>
            <person name="Cao K."/>
        </authorList>
    </citation>
    <scope>NUCLEOTIDE SEQUENCE [LARGE SCALE GENOMIC DNA]</scope>
    <source>
        <strain evidence="1 2">MCCC 1K00696</strain>
    </source>
</reference>
<dbReference type="RefSeq" id="WP_340934085.1">
    <property type="nucleotide sequence ID" value="NZ_CP150496.1"/>
</dbReference>
<dbReference type="Pfam" id="PF13715">
    <property type="entry name" value="CarbopepD_reg_2"/>
    <property type="match status" value="1"/>
</dbReference>
<gene>
    <name evidence="1" type="ORF">WG950_03000</name>
</gene>
<protein>
    <submittedName>
        <fullName evidence="1">Carboxypeptidase-like regulatory domain-containing protein</fullName>
    </submittedName>
</protein>
<evidence type="ECO:0000313" key="2">
    <source>
        <dbReference type="Proteomes" id="UP001491088"/>
    </source>
</evidence>
<sequence length="266" mass="30607">MPKKLLYIFILIPLSIYSQKQASIFKGKTIDSTTVVKDVHIINLNTKAGTFSLENGKFQIKAKVNDTLQLSSIGYQTKKMIVKAYHFIEKENLIEVKEAIYNLDEIVYKRTNLTGFLAADIKQTPKKNYKEKAVADLLIGIKNLDLKEIANMKVSLSEAHLIKPTKLRLPNTFEGVGFSFGVGNSNKKKKKKNFSDVLDEEDKIVKKIYNLLGEDFFKNDLNIKKEQHTLFINYCLNKNIIQLYKDKKMLKLITILKIESLEFLKH</sequence>